<organism evidence="2 3">
    <name type="scientific">Gymnopus androsaceus JB14</name>
    <dbReference type="NCBI Taxonomy" id="1447944"/>
    <lineage>
        <taxon>Eukaryota</taxon>
        <taxon>Fungi</taxon>
        <taxon>Dikarya</taxon>
        <taxon>Basidiomycota</taxon>
        <taxon>Agaricomycotina</taxon>
        <taxon>Agaricomycetes</taxon>
        <taxon>Agaricomycetidae</taxon>
        <taxon>Agaricales</taxon>
        <taxon>Marasmiineae</taxon>
        <taxon>Omphalotaceae</taxon>
        <taxon>Gymnopus</taxon>
    </lineage>
</organism>
<keyword evidence="3" id="KW-1185">Reference proteome</keyword>
<reference evidence="2" key="1">
    <citation type="journal article" date="2019" name="Environ. Microbiol.">
        <title>Fungal ecological strategies reflected in gene transcription - a case study of two litter decomposers.</title>
        <authorList>
            <person name="Barbi F."/>
            <person name="Kohler A."/>
            <person name="Barry K."/>
            <person name="Baskaran P."/>
            <person name="Daum C."/>
            <person name="Fauchery L."/>
            <person name="Ihrmark K."/>
            <person name="Kuo A."/>
            <person name="LaButti K."/>
            <person name="Lipzen A."/>
            <person name="Morin E."/>
            <person name="Grigoriev I.V."/>
            <person name="Henrissat B."/>
            <person name="Lindahl B."/>
            <person name="Martin F."/>
        </authorList>
    </citation>
    <scope>NUCLEOTIDE SEQUENCE</scope>
    <source>
        <strain evidence="2">JB14</strain>
    </source>
</reference>
<gene>
    <name evidence="2" type="ORF">BT96DRAFT_956836</name>
</gene>
<protein>
    <submittedName>
        <fullName evidence="2">Uncharacterized protein</fullName>
    </submittedName>
</protein>
<dbReference type="EMBL" id="ML769455">
    <property type="protein sequence ID" value="KAE9400528.1"/>
    <property type="molecule type" value="Genomic_DNA"/>
</dbReference>
<feature type="compositionally biased region" description="Acidic residues" evidence="1">
    <location>
        <begin position="69"/>
        <end position="82"/>
    </location>
</feature>
<feature type="region of interest" description="Disordered" evidence="1">
    <location>
        <begin position="52"/>
        <end position="124"/>
    </location>
</feature>
<accession>A0A6A4HT95</accession>
<name>A0A6A4HT95_9AGAR</name>
<proteinExistence type="predicted"/>
<dbReference type="AlphaFoldDB" id="A0A6A4HT95"/>
<dbReference type="OrthoDB" id="2595509at2759"/>
<evidence type="ECO:0000313" key="2">
    <source>
        <dbReference type="EMBL" id="KAE9400528.1"/>
    </source>
</evidence>
<dbReference type="Proteomes" id="UP000799118">
    <property type="component" value="Unassembled WGS sequence"/>
</dbReference>
<evidence type="ECO:0000256" key="1">
    <source>
        <dbReference type="SAM" id="MobiDB-lite"/>
    </source>
</evidence>
<sequence length="215" mass="23448">MATRRRIGVSNATTEAARRQLMMPVVSWEKVWSPASGSSLKVYKWVKTEKVPHFEDENEVDEPLAPLPDEPEVVEEETEQEEASQPVVEEKMIVEATEPPEATQEAEESKPPSPKPQLTMSTEDIMVDPVDESIVLEASLKPMDASGIGEEDISVVAEVGMDLDLSGLGPDGLVLESAHNLSQIEDGDNLMGGATMDNFTVDPFAIEPTETADEK</sequence>
<evidence type="ECO:0000313" key="3">
    <source>
        <dbReference type="Proteomes" id="UP000799118"/>
    </source>
</evidence>